<evidence type="ECO:0000256" key="1">
    <source>
        <dbReference type="SAM" id="MobiDB-lite"/>
    </source>
</evidence>
<dbReference type="InterPro" id="IPR037124">
    <property type="entry name" value="Chaperonin_GroES_sf"/>
</dbReference>
<protein>
    <submittedName>
        <fullName evidence="2">Uncharacterized protein</fullName>
    </submittedName>
</protein>
<dbReference type="AlphaFoldDB" id="A0A0F9AKA2"/>
<dbReference type="GO" id="GO:0044183">
    <property type="term" value="F:protein folding chaperone"/>
    <property type="evidence" value="ECO:0007669"/>
    <property type="project" value="InterPro"/>
</dbReference>
<feature type="compositionally biased region" description="Basic and acidic residues" evidence="1">
    <location>
        <begin position="10"/>
        <end position="21"/>
    </location>
</feature>
<evidence type="ECO:0000313" key="2">
    <source>
        <dbReference type="EMBL" id="KKK72636.1"/>
    </source>
</evidence>
<dbReference type="GO" id="GO:0005524">
    <property type="term" value="F:ATP binding"/>
    <property type="evidence" value="ECO:0007669"/>
    <property type="project" value="InterPro"/>
</dbReference>
<gene>
    <name evidence="2" type="ORF">LCGC14_2901870</name>
</gene>
<organism evidence="2">
    <name type="scientific">marine sediment metagenome</name>
    <dbReference type="NCBI Taxonomy" id="412755"/>
    <lineage>
        <taxon>unclassified sequences</taxon>
        <taxon>metagenomes</taxon>
        <taxon>ecological metagenomes</taxon>
    </lineage>
</organism>
<dbReference type="Pfam" id="PF00166">
    <property type="entry name" value="Cpn10"/>
    <property type="match status" value="1"/>
</dbReference>
<name>A0A0F9AKA2_9ZZZZ</name>
<dbReference type="Gene3D" id="2.30.33.40">
    <property type="entry name" value="GroES chaperonin"/>
    <property type="match status" value="1"/>
</dbReference>
<feature type="non-terminal residue" evidence="2">
    <location>
        <position position="1"/>
    </location>
</feature>
<sequence>APQAGEEDENGRAQETREHRASFSPASTGEAAPSFRLTGNRVLVIVRPNLDRSRTEKTILAGVGIKDRVLQGTVVAIGPKVTEDINVNDEVLFRRPEGDPPELAFMDAGLILLVVEVPTYG</sequence>
<feature type="region of interest" description="Disordered" evidence="1">
    <location>
        <begin position="1"/>
        <end position="33"/>
    </location>
</feature>
<accession>A0A0F9AKA2</accession>
<reference evidence="2" key="1">
    <citation type="journal article" date="2015" name="Nature">
        <title>Complex archaea that bridge the gap between prokaryotes and eukaryotes.</title>
        <authorList>
            <person name="Spang A."/>
            <person name="Saw J.H."/>
            <person name="Jorgensen S.L."/>
            <person name="Zaremba-Niedzwiedzka K."/>
            <person name="Martijn J."/>
            <person name="Lind A.E."/>
            <person name="van Eijk R."/>
            <person name="Schleper C."/>
            <person name="Guy L."/>
            <person name="Ettema T.J."/>
        </authorList>
    </citation>
    <scope>NUCLEOTIDE SEQUENCE</scope>
</reference>
<proteinExistence type="predicted"/>
<comment type="caution">
    <text evidence="2">The sequence shown here is derived from an EMBL/GenBank/DDBJ whole genome shotgun (WGS) entry which is preliminary data.</text>
</comment>
<dbReference type="InterPro" id="IPR020818">
    <property type="entry name" value="Chaperonin_GroES"/>
</dbReference>
<dbReference type="EMBL" id="LAZR01057161">
    <property type="protein sequence ID" value="KKK72636.1"/>
    <property type="molecule type" value="Genomic_DNA"/>
</dbReference>